<dbReference type="GeneID" id="7829600"/>
<dbReference type="RefSeq" id="XP_001030233.1">
    <property type="nucleotide sequence ID" value="XM_001030233.1"/>
</dbReference>
<evidence type="ECO:0000313" key="2">
    <source>
        <dbReference type="Proteomes" id="UP000009168"/>
    </source>
</evidence>
<organism evidence="1 2">
    <name type="scientific">Tetrahymena thermophila (strain SB210)</name>
    <dbReference type="NCBI Taxonomy" id="312017"/>
    <lineage>
        <taxon>Eukaryota</taxon>
        <taxon>Sar</taxon>
        <taxon>Alveolata</taxon>
        <taxon>Ciliophora</taxon>
        <taxon>Intramacronucleata</taxon>
        <taxon>Oligohymenophorea</taxon>
        <taxon>Hymenostomatida</taxon>
        <taxon>Tetrahymenina</taxon>
        <taxon>Tetrahymenidae</taxon>
        <taxon>Tetrahymena</taxon>
    </lineage>
</organism>
<name>Q22B83_TETTS</name>
<keyword evidence="2" id="KW-1185">Reference proteome</keyword>
<dbReference type="Proteomes" id="UP000009168">
    <property type="component" value="Unassembled WGS sequence"/>
</dbReference>
<dbReference type="AlphaFoldDB" id="Q22B83"/>
<dbReference type="InParanoid" id="Q22B83"/>
<dbReference type="HOGENOM" id="CLU_1021117_0_0_1"/>
<reference evidence="2" key="1">
    <citation type="journal article" date="2006" name="PLoS Biol.">
        <title>Macronuclear genome sequence of the ciliate Tetrahymena thermophila, a model eukaryote.</title>
        <authorList>
            <person name="Eisen J.A."/>
            <person name="Coyne R.S."/>
            <person name="Wu M."/>
            <person name="Wu D."/>
            <person name="Thiagarajan M."/>
            <person name="Wortman J.R."/>
            <person name="Badger J.H."/>
            <person name="Ren Q."/>
            <person name="Amedeo P."/>
            <person name="Jones K.M."/>
            <person name="Tallon L.J."/>
            <person name="Delcher A.L."/>
            <person name="Salzberg S.L."/>
            <person name="Silva J.C."/>
            <person name="Haas B.J."/>
            <person name="Majoros W.H."/>
            <person name="Farzad M."/>
            <person name="Carlton J.M."/>
            <person name="Smith R.K. Jr."/>
            <person name="Garg J."/>
            <person name="Pearlman R.E."/>
            <person name="Karrer K.M."/>
            <person name="Sun L."/>
            <person name="Manning G."/>
            <person name="Elde N.C."/>
            <person name="Turkewitz A.P."/>
            <person name="Asai D.J."/>
            <person name="Wilkes D.E."/>
            <person name="Wang Y."/>
            <person name="Cai H."/>
            <person name="Collins K."/>
            <person name="Stewart B.A."/>
            <person name="Lee S.R."/>
            <person name="Wilamowska K."/>
            <person name="Weinberg Z."/>
            <person name="Ruzzo W.L."/>
            <person name="Wloga D."/>
            <person name="Gaertig J."/>
            <person name="Frankel J."/>
            <person name="Tsao C.-C."/>
            <person name="Gorovsky M.A."/>
            <person name="Keeling P.J."/>
            <person name="Waller R.F."/>
            <person name="Patron N.J."/>
            <person name="Cherry J.M."/>
            <person name="Stover N.A."/>
            <person name="Krieger C.J."/>
            <person name="del Toro C."/>
            <person name="Ryder H.F."/>
            <person name="Williamson S.C."/>
            <person name="Barbeau R.A."/>
            <person name="Hamilton E.P."/>
            <person name="Orias E."/>
        </authorList>
    </citation>
    <scope>NUCLEOTIDE SEQUENCE [LARGE SCALE GENOMIC DNA]</scope>
    <source>
        <strain evidence="2">SB210</strain>
    </source>
</reference>
<sequence length="273" mass="31796">MSEIVSNKPESQAEQLLKAQKNKKSSSKLLVFDANLAKSELVKQIEVKSTKNSFHTGQKLFLQDIEGKIVVNTQKCQHFTLPCVEYTLDREVLANLLKQYDAKFSEDLLNETLEVGKKLSILDKYEIELDYVNMVREDFFILKYTSTQHLTEPGQVAEEPFKELIQQYKETFKTDSKFLEHIFLNSLKDIETSERLLQIVKIHGDDGNNKEQSKQQQMMDKLNLIDFVGEKMLHLPVYKKDTGFFNYSQYQVLNLETQKLSEPIPVEKINYKI</sequence>
<evidence type="ECO:0000313" key="1">
    <source>
        <dbReference type="EMBL" id="EAR82570.1"/>
    </source>
</evidence>
<dbReference type="EMBL" id="GG662465">
    <property type="protein sequence ID" value="EAR82570.1"/>
    <property type="molecule type" value="Genomic_DNA"/>
</dbReference>
<gene>
    <name evidence="1" type="ORF">TTHERM_01108720</name>
</gene>
<proteinExistence type="predicted"/>
<protein>
    <submittedName>
        <fullName evidence="1">Uncharacterized protein</fullName>
    </submittedName>
</protein>
<dbReference type="KEGG" id="tet:TTHERM_01108720"/>
<accession>Q22B83</accession>